<evidence type="ECO:0000313" key="2">
    <source>
        <dbReference type="EMBL" id="KAI5351320.1"/>
    </source>
</evidence>
<protein>
    <submittedName>
        <fullName evidence="2">Uncharacterized protein</fullName>
    </submittedName>
</protein>
<keyword evidence="3" id="KW-1185">Reference proteome</keyword>
<evidence type="ECO:0000313" key="3">
    <source>
        <dbReference type="Proteomes" id="UP001054821"/>
    </source>
</evidence>
<dbReference type="Proteomes" id="UP001054821">
    <property type="component" value="Chromosome 1"/>
</dbReference>
<sequence>MRDPEEVLEDHCENKVHFAALAEATEDILDKLEELEGEEANLRADIATDLSLKAELEAKLDGIRARITASEPAIQDLTSRTFRARLASKNMASVHRALSLDMDNLTDL</sequence>
<evidence type="ECO:0000256" key="1">
    <source>
        <dbReference type="SAM" id="Coils"/>
    </source>
</evidence>
<reference evidence="2 3" key="1">
    <citation type="journal article" date="2022" name="G3 (Bethesda)">
        <title>Whole-genome sequence and methylome profiling of the almond [Prunus dulcis (Mill.) D.A. Webb] cultivar 'Nonpareil'.</title>
        <authorList>
            <person name="D'Amico-Willman K.M."/>
            <person name="Ouma W.Z."/>
            <person name="Meulia T."/>
            <person name="Sideli G.M."/>
            <person name="Gradziel T.M."/>
            <person name="Fresnedo-Ramirez J."/>
        </authorList>
    </citation>
    <scope>NUCLEOTIDE SEQUENCE [LARGE SCALE GENOMIC DNA]</scope>
    <source>
        <strain evidence="2">Clone GOH B32 T37-40</strain>
    </source>
</reference>
<keyword evidence="1" id="KW-0175">Coiled coil</keyword>
<dbReference type="EMBL" id="JAJFAZ020000001">
    <property type="protein sequence ID" value="KAI5351320.1"/>
    <property type="molecule type" value="Genomic_DNA"/>
</dbReference>
<gene>
    <name evidence="2" type="ORF">L3X38_004211</name>
</gene>
<comment type="caution">
    <text evidence="2">The sequence shown here is derived from an EMBL/GenBank/DDBJ whole genome shotgun (WGS) entry which is preliminary data.</text>
</comment>
<accession>A0AAD5F318</accession>
<feature type="coiled-coil region" evidence="1">
    <location>
        <begin position="18"/>
        <end position="45"/>
    </location>
</feature>
<organism evidence="2 3">
    <name type="scientific">Prunus dulcis</name>
    <name type="common">Almond</name>
    <name type="synonym">Amygdalus dulcis</name>
    <dbReference type="NCBI Taxonomy" id="3755"/>
    <lineage>
        <taxon>Eukaryota</taxon>
        <taxon>Viridiplantae</taxon>
        <taxon>Streptophyta</taxon>
        <taxon>Embryophyta</taxon>
        <taxon>Tracheophyta</taxon>
        <taxon>Spermatophyta</taxon>
        <taxon>Magnoliopsida</taxon>
        <taxon>eudicotyledons</taxon>
        <taxon>Gunneridae</taxon>
        <taxon>Pentapetalae</taxon>
        <taxon>rosids</taxon>
        <taxon>fabids</taxon>
        <taxon>Rosales</taxon>
        <taxon>Rosaceae</taxon>
        <taxon>Amygdaloideae</taxon>
        <taxon>Amygdaleae</taxon>
        <taxon>Prunus</taxon>
    </lineage>
</organism>
<proteinExistence type="predicted"/>
<dbReference type="AlphaFoldDB" id="A0AAD5F318"/>
<name>A0AAD5F318_PRUDU</name>